<accession>A0A4R2JFZ4</accession>
<gene>
    <name evidence="2" type="ORF">EV192_107211</name>
</gene>
<evidence type="ECO:0000256" key="1">
    <source>
        <dbReference type="SAM" id="MobiDB-lite"/>
    </source>
</evidence>
<organism evidence="2 3">
    <name type="scientific">Actinocrispum wychmicini</name>
    <dbReference type="NCBI Taxonomy" id="1213861"/>
    <lineage>
        <taxon>Bacteria</taxon>
        <taxon>Bacillati</taxon>
        <taxon>Actinomycetota</taxon>
        <taxon>Actinomycetes</taxon>
        <taxon>Pseudonocardiales</taxon>
        <taxon>Pseudonocardiaceae</taxon>
        <taxon>Actinocrispum</taxon>
    </lineage>
</organism>
<feature type="region of interest" description="Disordered" evidence="1">
    <location>
        <begin position="1"/>
        <end position="31"/>
    </location>
</feature>
<protein>
    <submittedName>
        <fullName evidence="2">Uncharacterized protein</fullName>
    </submittedName>
</protein>
<dbReference type="Proteomes" id="UP000295680">
    <property type="component" value="Unassembled WGS sequence"/>
</dbReference>
<reference evidence="2 3" key="1">
    <citation type="submission" date="2019-03" db="EMBL/GenBank/DDBJ databases">
        <title>Genomic Encyclopedia of Type Strains, Phase IV (KMG-IV): sequencing the most valuable type-strain genomes for metagenomic binning, comparative biology and taxonomic classification.</title>
        <authorList>
            <person name="Goeker M."/>
        </authorList>
    </citation>
    <scope>NUCLEOTIDE SEQUENCE [LARGE SCALE GENOMIC DNA]</scope>
    <source>
        <strain evidence="2 3">DSM 45934</strain>
    </source>
</reference>
<evidence type="ECO:0000313" key="2">
    <source>
        <dbReference type="EMBL" id="TCO55788.1"/>
    </source>
</evidence>
<name>A0A4R2JFZ4_9PSEU</name>
<keyword evidence="3" id="KW-1185">Reference proteome</keyword>
<comment type="caution">
    <text evidence="2">The sequence shown here is derived from an EMBL/GenBank/DDBJ whole genome shotgun (WGS) entry which is preliminary data.</text>
</comment>
<evidence type="ECO:0000313" key="3">
    <source>
        <dbReference type="Proteomes" id="UP000295680"/>
    </source>
</evidence>
<sequence>MAKHRLDPDNATAQWSAGTLVPASTPTSTHQTCDALVRFPPEPEPQHPTE</sequence>
<proteinExistence type="predicted"/>
<feature type="compositionally biased region" description="Polar residues" evidence="1">
    <location>
        <begin position="11"/>
        <end position="31"/>
    </location>
</feature>
<dbReference type="EMBL" id="SLWS01000007">
    <property type="protein sequence ID" value="TCO55788.1"/>
    <property type="molecule type" value="Genomic_DNA"/>
</dbReference>
<dbReference type="AlphaFoldDB" id="A0A4R2JFZ4"/>